<keyword evidence="3" id="KW-1185">Reference proteome</keyword>
<evidence type="ECO:0000259" key="1">
    <source>
        <dbReference type="Pfam" id="PF01882"/>
    </source>
</evidence>
<protein>
    <submittedName>
        <fullName evidence="2">DUF58 domain-containing protein</fullName>
    </submittedName>
</protein>
<gene>
    <name evidence="2" type="ORF">CWE15_01205</name>
</gene>
<dbReference type="RefSeq" id="WP_126756232.1">
    <property type="nucleotide sequence ID" value="NZ_PIPQ01000001.1"/>
</dbReference>
<feature type="domain" description="DUF58" evidence="1">
    <location>
        <begin position="66"/>
        <end position="282"/>
    </location>
</feature>
<comment type="caution">
    <text evidence="2">The sequence shown here is derived from an EMBL/GenBank/DDBJ whole genome shotgun (WGS) entry which is preliminary data.</text>
</comment>
<dbReference type="InterPro" id="IPR036465">
    <property type="entry name" value="vWFA_dom_sf"/>
</dbReference>
<accession>A0A432X946</accession>
<evidence type="ECO:0000313" key="3">
    <source>
        <dbReference type="Proteomes" id="UP000286976"/>
    </source>
</evidence>
<dbReference type="PANTHER" id="PTHR33608:SF12">
    <property type="entry name" value="DUF58 DOMAIN-CONTAINING PROTEIN"/>
    <property type="match status" value="1"/>
</dbReference>
<reference evidence="2 3" key="1">
    <citation type="journal article" date="2011" name="Front. Microbiol.">
        <title>Genomic signatures of strain selection and enhancement in Bacillus atrophaeus var. globigii, a historical biowarfare simulant.</title>
        <authorList>
            <person name="Gibbons H.S."/>
            <person name="Broomall S.M."/>
            <person name="McNew L.A."/>
            <person name="Daligault H."/>
            <person name="Chapman C."/>
            <person name="Bruce D."/>
            <person name="Karavis M."/>
            <person name="Krepps M."/>
            <person name="McGregor P.A."/>
            <person name="Hong C."/>
            <person name="Park K.H."/>
            <person name="Akmal A."/>
            <person name="Feldman A."/>
            <person name="Lin J.S."/>
            <person name="Chang W.E."/>
            <person name="Higgs B.W."/>
            <person name="Demirev P."/>
            <person name="Lindquist J."/>
            <person name="Liem A."/>
            <person name="Fochler E."/>
            <person name="Read T.D."/>
            <person name="Tapia R."/>
            <person name="Johnson S."/>
            <person name="Bishop-Lilly K.A."/>
            <person name="Detter C."/>
            <person name="Han C."/>
            <person name="Sozhamannan S."/>
            <person name="Rosenzweig C.N."/>
            <person name="Skowronski E.W."/>
        </authorList>
    </citation>
    <scope>NUCLEOTIDE SEQUENCE [LARGE SCALE GENOMIC DNA]</scope>
    <source>
        <strain evidence="2 3">AIT1</strain>
    </source>
</reference>
<proteinExistence type="predicted"/>
<dbReference type="SUPFAM" id="SSF53300">
    <property type="entry name" value="vWA-like"/>
    <property type="match status" value="1"/>
</dbReference>
<dbReference type="PANTHER" id="PTHR33608">
    <property type="entry name" value="BLL2464 PROTEIN"/>
    <property type="match status" value="1"/>
</dbReference>
<organism evidence="2 3">
    <name type="scientific">Aliidiomarina taiwanensis</name>
    <dbReference type="NCBI Taxonomy" id="946228"/>
    <lineage>
        <taxon>Bacteria</taxon>
        <taxon>Pseudomonadati</taxon>
        <taxon>Pseudomonadota</taxon>
        <taxon>Gammaproteobacteria</taxon>
        <taxon>Alteromonadales</taxon>
        <taxon>Idiomarinaceae</taxon>
        <taxon>Aliidiomarina</taxon>
    </lineage>
</organism>
<dbReference type="AlphaFoldDB" id="A0A432X946"/>
<dbReference type="Pfam" id="PF01882">
    <property type="entry name" value="DUF58"/>
    <property type="match status" value="1"/>
</dbReference>
<dbReference type="Proteomes" id="UP000286976">
    <property type="component" value="Unassembled WGS sequence"/>
</dbReference>
<evidence type="ECO:0000313" key="2">
    <source>
        <dbReference type="EMBL" id="RUO43844.1"/>
    </source>
</evidence>
<sequence>MMQLTPSSITAWLQKWQSNGVRVNSRELLYYRQAPLRPPFRMNKGVSSQLGTLKSAWRGRGMEFDEVRHYQPGDDIRSIDWRVTARTGKTHTKLFHEEKERPVFVCVDYSHSMHFGSQLLFKSVFAAHVAAAIGWGAIKSGDRIGGLIFDQQQARELKPLGRQRGVLSLIQHLVTLFPETSTEPASQNLNQQLQRLLKLAHPGSDVFIISDFRQLNNDSVALLKGLKRHSSVTALHVSDPFEHALPHAPMQITAQDGTTQVPLPLHNNAFLSAYRAHSQSEREQQQALFKQAAVPVLGLSAALPLQQQLWYGKSPTSMQSRG</sequence>
<name>A0A432X946_9GAMM</name>
<dbReference type="InterPro" id="IPR002881">
    <property type="entry name" value="DUF58"/>
</dbReference>
<dbReference type="EMBL" id="PIPQ01000001">
    <property type="protein sequence ID" value="RUO43844.1"/>
    <property type="molecule type" value="Genomic_DNA"/>
</dbReference>
<dbReference type="OrthoDB" id="9776116at2"/>